<proteinExistence type="predicted"/>
<evidence type="ECO:0000313" key="2">
    <source>
        <dbReference type="Proteomes" id="UP000199370"/>
    </source>
</evidence>
<protein>
    <submittedName>
        <fullName evidence="1">Uncharacterized protein</fullName>
    </submittedName>
</protein>
<dbReference type="RefSeq" id="WP_089735731.1">
    <property type="nucleotide sequence ID" value="NZ_FNIA01000025.1"/>
</dbReference>
<dbReference type="OrthoDB" id="201863at2157"/>
<dbReference type="EMBL" id="FNIA01000025">
    <property type="protein sequence ID" value="SDN28733.1"/>
    <property type="molecule type" value="Genomic_DNA"/>
</dbReference>
<organism evidence="1 2">
    <name type="scientific">Haloarchaeobius iranensis</name>
    <dbReference type="NCBI Taxonomy" id="996166"/>
    <lineage>
        <taxon>Archaea</taxon>
        <taxon>Methanobacteriati</taxon>
        <taxon>Methanobacteriota</taxon>
        <taxon>Stenosarchaea group</taxon>
        <taxon>Halobacteria</taxon>
        <taxon>Halobacteriales</taxon>
        <taxon>Halorubellaceae</taxon>
        <taxon>Haloarchaeobius</taxon>
    </lineage>
</organism>
<accession>A0A1H0A6U8</accession>
<reference evidence="1 2" key="1">
    <citation type="submission" date="2016-10" db="EMBL/GenBank/DDBJ databases">
        <authorList>
            <person name="de Groot N.N."/>
        </authorList>
    </citation>
    <scope>NUCLEOTIDE SEQUENCE [LARGE SCALE GENOMIC DNA]</scope>
    <source>
        <strain evidence="2">EB21,IBRC-M 10013,KCTC 4048</strain>
    </source>
</reference>
<name>A0A1H0A6U8_9EURY</name>
<gene>
    <name evidence="1" type="ORF">SAMN05192554_1255</name>
</gene>
<sequence length="312" mass="33245">MKRRTLLHAGAALPCALAGCLDGIGPLSSSSDAPPCPTSSSVVGNADLEGEVRVQCNTDIESTAAADETALVPGERAVSLPAAATTFTLVNNRDEAFNGNFYNWHLQKHVDGSWHETVARRFSAAAGASLAPGGSHTWSLSIRNDGLERPVEPVTADETLELRALGPGQYAFVVVGSYGGEGEPWRESQPVVGYAAPFTVEGDPLELTPTNRVQDVARDGETVTVTVGADDPDRSVTVTRRTEEEAPAGDQRTTYVTESVYGNPLLRDVLAQFEPGVERVTVRTNGRLGTRFHRGATFAYEGTTFEVTAVDR</sequence>
<evidence type="ECO:0000313" key="1">
    <source>
        <dbReference type="EMBL" id="SDN28733.1"/>
    </source>
</evidence>
<keyword evidence="2" id="KW-1185">Reference proteome</keyword>
<dbReference type="AlphaFoldDB" id="A0A1H0A6U8"/>
<dbReference type="PROSITE" id="PS51257">
    <property type="entry name" value="PROKAR_LIPOPROTEIN"/>
    <property type="match status" value="1"/>
</dbReference>
<dbReference type="Proteomes" id="UP000199370">
    <property type="component" value="Unassembled WGS sequence"/>
</dbReference>